<dbReference type="Proteomes" id="UP000887565">
    <property type="component" value="Unplaced"/>
</dbReference>
<protein>
    <submittedName>
        <fullName evidence="2">Uncharacterized protein</fullName>
    </submittedName>
</protein>
<evidence type="ECO:0000313" key="2">
    <source>
        <dbReference type="WBParaSite" id="nRc.2.0.1.t04022-RA"/>
    </source>
</evidence>
<name>A0A915HRM6_ROMCU</name>
<sequence length="66" mass="7453">MFYLSTHQKTVPVVFFGSPCTSLNIQKEAGLSRLQIRVLPYLDELAGQLGVKPSFWKYLFSDPAFA</sequence>
<keyword evidence="1" id="KW-1185">Reference proteome</keyword>
<reference evidence="2" key="1">
    <citation type="submission" date="2022-11" db="UniProtKB">
        <authorList>
            <consortium name="WormBaseParasite"/>
        </authorList>
    </citation>
    <scope>IDENTIFICATION</scope>
</reference>
<dbReference type="AlphaFoldDB" id="A0A915HRM6"/>
<accession>A0A915HRM6</accession>
<proteinExistence type="predicted"/>
<dbReference type="WBParaSite" id="nRc.2.0.1.t04022-RA">
    <property type="protein sequence ID" value="nRc.2.0.1.t04022-RA"/>
    <property type="gene ID" value="nRc.2.0.1.g04022"/>
</dbReference>
<evidence type="ECO:0000313" key="1">
    <source>
        <dbReference type="Proteomes" id="UP000887565"/>
    </source>
</evidence>
<organism evidence="1 2">
    <name type="scientific">Romanomermis culicivorax</name>
    <name type="common">Nematode worm</name>
    <dbReference type="NCBI Taxonomy" id="13658"/>
    <lineage>
        <taxon>Eukaryota</taxon>
        <taxon>Metazoa</taxon>
        <taxon>Ecdysozoa</taxon>
        <taxon>Nematoda</taxon>
        <taxon>Enoplea</taxon>
        <taxon>Dorylaimia</taxon>
        <taxon>Mermithida</taxon>
        <taxon>Mermithoidea</taxon>
        <taxon>Mermithidae</taxon>
        <taxon>Romanomermis</taxon>
    </lineage>
</organism>